<proteinExistence type="predicted"/>
<accession>A0A919L1J5</accession>
<dbReference type="Pfam" id="PF00293">
    <property type="entry name" value="NUDIX"/>
    <property type="match status" value="1"/>
</dbReference>
<dbReference type="GeneID" id="95356710"/>
<organism evidence="2 3">
    <name type="scientific">Kitasatospora indigofera</name>
    <dbReference type="NCBI Taxonomy" id="67307"/>
    <lineage>
        <taxon>Bacteria</taxon>
        <taxon>Bacillati</taxon>
        <taxon>Actinomycetota</taxon>
        <taxon>Actinomycetes</taxon>
        <taxon>Kitasatosporales</taxon>
        <taxon>Streptomycetaceae</taxon>
        <taxon>Kitasatospora</taxon>
    </lineage>
</organism>
<dbReference type="SUPFAM" id="SSF55811">
    <property type="entry name" value="Nudix"/>
    <property type="match status" value="1"/>
</dbReference>
<keyword evidence="3" id="KW-1185">Reference proteome</keyword>
<dbReference type="PROSITE" id="PS51462">
    <property type="entry name" value="NUDIX"/>
    <property type="match status" value="1"/>
</dbReference>
<dbReference type="AlphaFoldDB" id="A0A919L1J5"/>
<name>A0A919L1J5_9ACTN</name>
<protein>
    <recommendedName>
        <fullName evidence="1">Nudix hydrolase domain-containing protein</fullName>
    </recommendedName>
</protein>
<evidence type="ECO:0000313" key="2">
    <source>
        <dbReference type="EMBL" id="GHH81460.1"/>
    </source>
</evidence>
<dbReference type="Proteomes" id="UP000617734">
    <property type="component" value="Unassembled WGS sequence"/>
</dbReference>
<reference evidence="2" key="2">
    <citation type="submission" date="2020-09" db="EMBL/GenBank/DDBJ databases">
        <authorList>
            <person name="Sun Q."/>
            <person name="Ohkuma M."/>
        </authorList>
    </citation>
    <scope>NUCLEOTIDE SEQUENCE</scope>
    <source>
        <strain evidence="2">JCM 4646</strain>
    </source>
</reference>
<dbReference type="RefSeq" id="WP_190214422.1">
    <property type="nucleotide sequence ID" value="NZ_BNBO01000053.1"/>
</dbReference>
<gene>
    <name evidence="2" type="ORF">GCM10018781_64130</name>
</gene>
<sequence>MKERVRAVLFTDAGTMLVITRIRPGIPPYQVLVGGGVEDDDADLEAALLREIREEIAGEATDLRPFRQLTTDKGEVEHFYTARIATWNFDNRTGPEFQRDDQGEYLLEEVPLTTEAVDALNLMPPQIKDALLDAIDSGDLIPVVQP</sequence>
<dbReference type="Gene3D" id="3.90.79.10">
    <property type="entry name" value="Nucleoside Triphosphate Pyrophosphohydrolase"/>
    <property type="match status" value="1"/>
</dbReference>
<feature type="domain" description="Nudix hydrolase" evidence="1">
    <location>
        <begin position="1"/>
        <end position="129"/>
    </location>
</feature>
<dbReference type="EMBL" id="BNBO01000053">
    <property type="protein sequence ID" value="GHH81460.1"/>
    <property type="molecule type" value="Genomic_DNA"/>
</dbReference>
<dbReference type="InterPro" id="IPR015797">
    <property type="entry name" value="NUDIX_hydrolase-like_dom_sf"/>
</dbReference>
<dbReference type="InterPro" id="IPR000086">
    <property type="entry name" value="NUDIX_hydrolase_dom"/>
</dbReference>
<reference evidence="2" key="1">
    <citation type="journal article" date="2014" name="Int. J. Syst. Evol. Microbiol.">
        <title>Complete genome sequence of Corynebacterium casei LMG S-19264T (=DSM 44701T), isolated from a smear-ripened cheese.</title>
        <authorList>
            <consortium name="US DOE Joint Genome Institute (JGI-PGF)"/>
            <person name="Walter F."/>
            <person name="Albersmeier A."/>
            <person name="Kalinowski J."/>
            <person name="Ruckert C."/>
        </authorList>
    </citation>
    <scope>NUCLEOTIDE SEQUENCE</scope>
    <source>
        <strain evidence="2">JCM 4646</strain>
    </source>
</reference>
<comment type="caution">
    <text evidence="2">The sequence shown here is derived from an EMBL/GenBank/DDBJ whole genome shotgun (WGS) entry which is preliminary data.</text>
</comment>
<evidence type="ECO:0000313" key="3">
    <source>
        <dbReference type="Proteomes" id="UP000617734"/>
    </source>
</evidence>
<evidence type="ECO:0000259" key="1">
    <source>
        <dbReference type="PROSITE" id="PS51462"/>
    </source>
</evidence>